<dbReference type="SUPFAM" id="SSF52317">
    <property type="entry name" value="Class I glutamine amidotransferase-like"/>
    <property type="match status" value="1"/>
</dbReference>
<dbReference type="GO" id="GO:0043565">
    <property type="term" value="F:sequence-specific DNA binding"/>
    <property type="evidence" value="ECO:0007669"/>
    <property type="project" value="InterPro"/>
</dbReference>
<comment type="caution">
    <text evidence="5">The sequence shown here is derived from an EMBL/GenBank/DDBJ whole genome shotgun (WGS) entry which is preliminary data.</text>
</comment>
<dbReference type="InterPro" id="IPR009057">
    <property type="entry name" value="Homeodomain-like_sf"/>
</dbReference>
<keyword evidence="2" id="KW-0804">Transcription</keyword>
<feature type="compositionally biased region" description="Low complexity" evidence="3">
    <location>
        <begin position="305"/>
        <end position="314"/>
    </location>
</feature>
<dbReference type="InterPro" id="IPR002818">
    <property type="entry name" value="DJ-1/PfpI"/>
</dbReference>
<dbReference type="CDD" id="cd03137">
    <property type="entry name" value="GATase1_AraC_1"/>
    <property type="match status" value="1"/>
</dbReference>
<dbReference type="RefSeq" id="WP_157027106.1">
    <property type="nucleotide sequence ID" value="NZ_WQMS01000011.1"/>
</dbReference>
<evidence type="ECO:0000313" key="5">
    <source>
        <dbReference type="EMBL" id="MVO78130.1"/>
    </source>
</evidence>
<dbReference type="GO" id="GO:0003700">
    <property type="term" value="F:DNA-binding transcription factor activity"/>
    <property type="evidence" value="ECO:0007669"/>
    <property type="project" value="InterPro"/>
</dbReference>
<dbReference type="PANTHER" id="PTHR43130:SF3">
    <property type="entry name" value="HTH-TYPE TRANSCRIPTIONAL REGULATOR RV1931C"/>
    <property type="match status" value="1"/>
</dbReference>
<accession>A0A6I4J0P9</accession>
<sequence>MTKVAFLLFDGFQILDLTGPAAAFEIAGHFGADYSLIMVATAGERIRSSGGITVEVAPLDDARDCEVIFVPGANRAWEAAQDGELIEALRSAADSGRRVASVCSGAFILAAAGLLEGRRAATHWQAVGELKRRHPNVTVDADSIFVEDRGIWTSAGVAAGIDLALGMISRDYGDDVARKVAQKMVVYHRRPGTQSQHSELLELVTPDNRFGPLLAWARAHLTEPLNVEQLAERARLSVRQFTRSFTQSMGLPPAKAIQRLRIEHARAMIETAAGSMEEIARRSGFGSAERMRRAFIKTTGQPPQSVRRSAVRPSRPARAR</sequence>
<evidence type="ECO:0000259" key="4">
    <source>
        <dbReference type="PROSITE" id="PS01124"/>
    </source>
</evidence>
<evidence type="ECO:0000256" key="1">
    <source>
        <dbReference type="ARBA" id="ARBA00023015"/>
    </source>
</evidence>
<keyword evidence="1" id="KW-0805">Transcription regulation</keyword>
<dbReference type="Pfam" id="PF01965">
    <property type="entry name" value="DJ-1_PfpI"/>
    <property type="match status" value="1"/>
</dbReference>
<dbReference type="PROSITE" id="PS01124">
    <property type="entry name" value="HTH_ARAC_FAMILY_2"/>
    <property type="match status" value="1"/>
</dbReference>
<keyword evidence="6" id="KW-1185">Reference proteome</keyword>
<dbReference type="InterPro" id="IPR018060">
    <property type="entry name" value="HTH_AraC"/>
</dbReference>
<dbReference type="AlphaFoldDB" id="A0A6I4J0P9"/>
<dbReference type="PANTHER" id="PTHR43130">
    <property type="entry name" value="ARAC-FAMILY TRANSCRIPTIONAL REGULATOR"/>
    <property type="match status" value="1"/>
</dbReference>
<proteinExistence type="predicted"/>
<dbReference type="SMART" id="SM00342">
    <property type="entry name" value="HTH_ARAC"/>
    <property type="match status" value="1"/>
</dbReference>
<dbReference type="SUPFAM" id="SSF46689">
    <property type="entry name" value="Homeodomain-like"/>
    <property type="match status" value="2"/>
</dbReference>
<dbReference type="EMBL" id="WQMS01000011">
    <property type="protein sequence ID" value="MVO78130.1"/>
    <property type="molecule type" value="Genomic_DNA"/>
</dbReference>
<organism evidence="5 6">
    <name type="scientific">Sphingomonas horti</name>
    <dbReference type="NCBI Taxonomy" id="2682842"/>
    <lineage>
        <taxon>Bacteria</taxon>
        <taxon>Pseudomonadati</taxon>
        <taxon>Pseudomonadota</taxon>
        <taxon>Alphaproteobacteria</taxon>
        <taxon>Sphingomonadales</taxon>
        <taxon>Sphingomonadaceae</taxon>
        <taxon>Sphingomonas</taxon>
    </lineage>
</organism>
<evidence type="ECO:0000313" key="6">
    <source>
        <dbReference type="Proteomes" id="UP000441389"/>
    </source>
</evidence>
<dbReference type="Gene3D" id="1.10.10.60">
    <property type="entry name" value="Homeodomain-like"/>
    <property type="match status" value="1"/>
</dbReference>
<protein>
    <submittedName>
        <fullName evidence="5">Helix-turn-helix domain-containing protein</fullName>
    </submittedName>
</protein>
<dbReference type="InterPro" id="IPR029062">
    <property type="entry name" value="Class_I_gatase-like"/>
</dbReference>
<name>A0A6I4J0P9_9SPHN</name>
<dbReference type="Pfam" id="PF12833">
    <property type="entry name" value="HTH_18"/>
    <property type="match status" value="1"/>
</dbReference>
<evidence type="ECO:0000256" key="3">
    <source>
        <dbReference type="SAM" id="MobiDB-lite"/>
    </source>
</evidence>
<gene>
    <name evidence="5" type="ORF">GON01_09310</name>
</gene>
<dbReference type="Proteomes" id="UP000441389">
    <property type="component" value="Unassembled WGS sequence"/>
</dbReference>
<feature type="region of interest" description="Disordered" evidence="3">
    <location>
        <begin position="297"/>
        <end position="320"/>
    </location>
</feature>
<feature type="domain" description="HTH araC/xylS-type" evidence="4">
    <location>
        <begin position="211"/>
        <end position="309"/>
    </location>
</feature>
<reference evidence="5 6" key="1">
    <citation type="submission" date="2019-12" db="EMBL/GenBank/DDBJ databases">
        <authorList>
            <person name="Huq M.A."/>
        </authorList>
    </citation>
    <scope>NUCLEOTIDE SEQUENCE [LARGE SCALE GENOMIC DNA]</scope>
    <source>
        <strain evidence="5 6">MAH-20</strain>
    </source>
</reference>
<evidence type="ECO:0000256" key="2">
    <source>
        <dbReference type="ARBA" id="ARBA00023163"/>
    </source>
</evidence>
<dbReference type="Gene3D" id="3.40.50.880">
    <property type="match status" value="1"/>
</dbReference>
<dbReference type="InterPro" id="IPR052158">
    <property type="entry name" value="INH-QAR"/>
</dbReference>